<sequence length="126" mass="14709">MIEVNNSMHFSRYFSIETSNRLVKWEYNLNGTYCPKTCTNSMQPQRNFPQGACEENKDLGNDNSLIGQFGVGFYSAFMVAEKDDDNYKFTEPSRVHGLVKNYSQFVSFLIFTWQEKSRTVEDPFRV</sequence>
<name>A0AA36E9J3_LACSI</name>
<protein>
    <submittedName>
        <fullName evidence="5">Uncharacterized protein</fullName>
    </submittedName>
</protein>
<dbReference type="InterPro" id="IPR001404">
    <property type="entry name" value="Hsp90_fam"/>
</dbReference>
<gene>
    <name evidence="5" type="ORF">LSALG_LOCUS27493</name>
</gene>
<evidence type="ECO:0000313" key="6">
    <source>
        <dbReference type="Proteomes" id="UP001177003"/>
    </source>
</evidence>
<dbReference type="PANTHER" id="PTHR11528">
    <property type="entry name" value="HEAT SHOCK PROTEIN 90 FAMILY MEMBER"/>
    <property type="match status" value="1"/>
</dbReference>
<evidence type="ECO:0000313" key="5">
    <source>
        <dbReference type="EMBL" id="CAI9288174.1"/>
    </source>
</evidence>
<dbReference type="GO" id="GO:0051082">
    <property type="term" value="F:unfolded protein binding"/>
    <property type="evidence" value="ECO:0007669"/>
    <property type="project" value="InterPro"/>
</dbReference>
<evidence type="ECO:0000256" key="3">
    <source>
        <dbReference type="ARBA" id="ARBA00022840"/>
    </source>
</evidence>
<keyword evidence="3" id="KW-0067">ATP-binding</keyword>
<dbReference type="GO" id="GO:0140662">
    <property type="term" value="F:ATP-dependent protein folding chaperone"/>
    <property type="evidence" value="ECO:0007669"/>
    <property type="project" value="InterPro"/>
</dbReference>
<keyword evidence="6" id="KW-1185">Reference proteome</keyword>
<dbReference type="InterPro" id="IPR036890">
    <property type="entry name" value="HATPase_C_sf"/>
</dbReference>
<keyword evidence="2" id="KW-0547">Nucleotide-binding</keyword>
<dbReference type="AlphaFoldDB" id="A0AA36E9J3"/>
<dbReference type="EMBL" id="OX465081">
    <property type="protein sequence ID" value="CAI9288174.1"/>
    <property type="molecule type" value="Genomic_DNA"/>
</dbReference>
<keyword evidence="4" id="KW-0143">Chaperone</keyword>
<proteinExistence type="inferred from homology"/>
<organism evidence="5 6">
    <name type="scientific">Lactuca saligna</name>
    <name type="common">Willowleaf lettuce</name>
    <dbReference type="NCBI Taxonomy" id="75948"/>
    <lineage>
        <taxon>Eukaryota</taxon>
        <taxon>Viridiplantae</taxon>
        <taxon>Streptophyta</taxon>
        <taxon>Embryophyta</taxon>
        <taxon>Tracheophyta</taxon>
        <taxon>Spermatophyta</taxon>
        <taxon>Magnoliopsida</taxon>
        <taxon>eudicotyledons</taxon>
        <taxon>Gunneridae</taxon>
        <taxon>Pentapetalae</taxon>
        <taxon>asterids</taxon>
        <taxon>campanulids</taxon>
        <taxon>Asterales</taxon>
        <taxon>Asteraceae</taxon>
        <taxon>Cichorioideae</taxon>
        <taxon>Cichorieae</taxon>
        <taxon>Lactucinae</taxon>
        <taxon>Lactuca</taxon>
    </lineage>
</organism>
<dbReference type="GO" id="GO:0016887">
    <property type="term" value="F:ATP hydrolysis activity"/>
    <property type="evidence" value="ECO:0007669"/>
    <property type="project" value="InterPro"/>
</dbReference>
<evidence type="ECO:0000256" key="2">
    <source>
        <dbReference type="ARBA" id="ARBA00022741"/>
    </source>
</evidence>
<dbReference type="SUPFAM" id="SSF55874">
    <property type="entry name" value="ATPase domain of HSP90 chaperone/DNA topoisomerase II/histidine kinase"/>
    <property type="match status" value="1"/>
</dbReference>
<reference evidence="5" key="1">
    <citation type="submission" date="2023-04" db="EMBL/GenBank/DDBJ databases">
        <authorList>
            <person name="Vijverberg K."/>
            <person name="Xiong W."/>
            <person name="Schranz E."/>
        </authorList>
    </citation>
    <scope>NUCLEOTIDE SEQUENCE</scope>
</reference>
<dbReference type="Proteomes" id="UP001177003">
    <property type="component" value="Chromosome 5"/>
</dbReference>
<evidence type="ECO:0000256" key="4">
    <source>
        <dbReference type="ARBA" id="ARBA00023186"/>
    </source>
</evidence>
<comment type="similarity">
    <text evidence="1">Belongs to the heat shock protein 90 family.</text>
</comment>
<dbReference type="Gene3D" id="3.30.565.10">
    <property type="entry name" value="Histidine kinase-like ATPase, C-terminal domain"/>
    <property type="match status" value="1"/>
</dbReference>
<evidence type="ECO:0000256" key="1">
    <source>
        <dbReference type="ARBA" id="ARBA00008239"/>
    </source>
</evidence>
<dbReference type="GO" id="GO:0005524">
    <property type="term" value="F:ATP binding"/>
    <property type="evidence" value="ECO:0007669"/>
    <property type="project" value="UniProtKB-KW"/>
</dbReference>
<accession>A0AA36E9J3</accession>